<protein>
    <submittedName>
        <fullName evidence="1">Uncharacterized protein</fullName>
    </submittedName>
</protein>
<dbReference type="Proteomes" id="UP000555448">
    <property type="component" value="Unassembled WGS sequence"/>
</dbReference>
<sequence length="81" mass="8443">MLTVTAAGLNTVTSMGTISNDDAGLPACTICRTASSNTIGQAQTAGNGMAIDWYAFVAHNPRPTADRLVSPSTTKKYHEEA</sequence>
<comment type="caution">
    <text evidence="1">The sequence shown here is derived from an EMBL/GenBank/DDBJ whole genome shotgun (WGS) entry which is preliminary data.</text>
</comment>
<dbReference type="RefSeq" id="WP_184250651.1">
    <property type="nucleotide sequence ID" value="NZ_JACHLR010000043.1"/>
</dbReference>
<name>A0A7W7NY24_9SPHN</name>
<evidence type="ECO:0000313" key="2">
    <source>
        <dbReference type="Proteomes" id="UP000555448"/>
    </source>
</evidence>
<dbReference type="EMBL" id="JACHLR010000043">
    <property type="protein sequence ID" value="MBB4861006.1"/>
    <property type="molecule type" value="Genomic_DNA"/>
</dbReference>
<accession>A0A7W7NY24</accession>
<proteinExistence type="predicted"/>
<evidence type="ECO:0000313" key="1">
    <source>
        <dbReference type="EMBL" id="MBB4861006.1"/>
    </source>
</evidence>
<reference evidence="1 2" key="1">
    <citation type="submission" date="2020-08" db="EMBL/GenBank/DDBJ databases">
        <title>Functional genomics of gut bacteria from endangered species of beetles.</title>
        <authorList>
            <person name="Carlos-Shanley C."/>
        </authorList>
    </citation>
    <scope>NUCLEOTIDE SEQUENCE [LARGE SCALE GENOMIC DNA]</scope>
    <source>
        <strain evidence="1 2">S00245</strain>
    </source>
</reference>
<keyword evidence="2" id="KW-1185">Reference proteome</keyword>
<organism evidence="1 2">
    <name type="scientific">Novosphingobium chloroacetimidivorans</name>
    <dbReference type="NCBI Taxonomy" id="1428314"/>
    <lineage>
        <taxon>Bacteria</taxon>
        <taxon>Pseudomonadati</taxon>
        <taxon>Pseudomonadota</taxon>
        <taxon>Alphaproteobacteria</taxon>
        <taxon>Sphingomonadales</taxon>
        <taxon>Sphingomonadaceae</taxon>
        <taxon>Novosphingobium</taxon>
    </lineage>
</organism>
<gene>
    <name evidence="1" type="ORF">HNO88_004352</name>
</gene>
<dbReference type="AlphaFoldDB" id="A0A7W7NY24"/>